<comment type="catalytic activity">
    <reaction evidence="9">
        <text>L-lysyl-[histone] + acetyl-CoA = N(6)-acetyl-L-lysyl-[histone] + CoA + H(+)</text>
        <dbReference type="Rhea" id="RHEA:21992"/>
        <dbReference type="Rhea" id="RHEA-COMP:9845"/>
        <dbReference type="Rhea" id="RHEA-COMP:11338"/>
        <dbReference type="ChEBI" id="CHEBI:15378"/>
        <dbReference type="ChEBI" id="CHEBI:29969"/>
        <dbReference type="ChEBI" id="CHEBI:57287"/>
        <dbReference type="ChEBI" id="CHEBI:57288"/>
        <dbReference type="ChEBI" id="CHEBI:61930"/>
        <dbReference type="EC" id="2.3.1.48"/>
    </reaction>
    <physiologicalReaction direction="left-to-right" evidence="9">
        <dbReference type="Rhea" id="RHEA:21993"/>
    </physiologicalReaction>
</comment>
<organism evidence="11 12">
    <name type="scientific">Boletus edulis BED1</name>
    <dbReference type="NCBI Taxonomy" id="1328754"/>
    <lineage>
        <taxon>Eukaryota</taxon>
        <taxon>Fungi</taxon>
        <taxon>Dikarya</taxon>
        <taxon>Basidiomycota</taxon>
        <taxon>Agaricomycotina</taxon>
        <taxon>Agaricomycetes</taxon>
        <taxon>Agaricomycetidae</taxon>
        <taxon>Boletales</taxon>
        <taxon>Boletineae</taxon>
        <taxon>Boletaceae</taxon>
        <taxon>Boletoideae</taxon>
        <taxon>Boletus</taxon>
    </lineage>
</organism>
<dbReference type="GO" id="GO:0032931">
    <property type="term" value="F:histone H3K56 acetyltransferase activity"/>
    <property type="evidence" value="ECO:0007669"/>
    <property type="project" value="TreeGrafter"/>
</dbReference>
<dbReference type="EC" id="2.3.1.48" evidence="2"/>
<dbReference type="Proteomes" id="UP001194468">
    <property type="component" value="Unassembled WGS sequence"/>
</dbReference>
<evidence type="ECO:0000256" key="1">
    <source>
        <dbReference type="ARBA" id="ARBA00004123"/>
    </source>
</evidence>
<dbReference type="InterPro" id="IPR016849">
    <property type="entry name" value="Rtt109"/>
</dbReference>
<evidence type="ECO:0000256" key="8">
    <source>
        <dbReference type="ARBA" id="ARBA00023242"/>
    </source>
</evidence>
<feature type="region of interest" description="Disordered" evidence="10">
    <location>
        <begin position="435"/>
        <end position="471"/>
    </location>
</feature>
<keyword evidence="12" id="KW-1185">Reference proteome</keyword>
<keyword evidence="4" id="KW-0227">DNA damage</keyword>
<dbReference type="InterPro" id="IPR013178">
    <property type="entry name" value="Histone_AcTrfase_Rtt109/CBP"/>
</dbReference>
<accession>A0AAD4GGX3</accession>
<dbReference type="InterPro" id="IPR051236">
    <property type="entry name" value="HAT_RTT109-like"/>
</dbReference>
<dbReference type="SMART" id="SM01250">
    <property type="entry name" value="KAT11"/>
    <property type="match status" value="1"/>
</dbReference>
<dbReference type="AlphaFoldDB" id="A0AAD4GGX3"/>
<dbReference type="Pfam" id="PF08214">
    <property type="entry name" value="HAT_KAT11"/>
    <property type="match status" value="1"/>
</dbReference>
<name>A0AAD4GGX3_BOLED</name>
<dbReference type="PANTHER" id="PTHR31571:SF2">
    <property type="entry name" value="HISTONE ACETYLTRANSFERASE RTT109"/>
    <property type="match status" value="1"/>
</dbReference>
<reference evidence="11" key="2">
    <citation type="journal article" date="2020" name="Nat. Commun.">
        <title>Large-scale genome sequencing of mycorrhizal fungi provides insights into the early evolution of symbiotic traits.</title>
        <authorList>
            <person name="Miyauchi S."/>
            <person name="Kiss E."/>
            <person name="Kuo A."/>
            <person name="Drula E."/>
            <person name="Kohler A."/>
            <person name="Sanchez-Garcia M."/>
            <person name="Morin E."/>
            <person name="Andreopoulos B."/>
            <person name="Barry K.W."/>
            <person name="Bonito G."/>
            <person name="Buee M."/>
            <person name="Carver A."/>
            <person name="Chen C."/>
            <person name="Cichocki N."/>
            <person name="Clum A."/>
            <person name="Culley D."/>
            <person name="Crous P.W."/>
            <person name="Fauchery L."/>
            <person name="Girlanda M."/>
            <person name="Hayes R.D."/>
            <person name="Keri Z."/>
            <person name="LaButti K."/>
            <person name="Lipzen A."/>
            <person name="Lombard V."/>
            <person name="Magnuson J."/>
            <person name="Maillard F."/>
            <person name="Murat C."/>
            <person name="Nolan M."/>
            <person name="Ohm R.A."/>
            <person name="Pangilinan J."/>
            <person name="Pereira M.F."/>
            <person name="Perotto S."/>
            <person name="Peter M."/>
            <person name="Pfister S."/>
            <person name="Riley R."/>
            <person name="Sitrit Y."/>
            <person name="Stielow J.B."/>
            <person name="Szollosi G."/>
            <person name="Zifcakova L."/>
            <person name="Stursova M."/>
            <person name="Spatafora J.W."/>
            <person name="Tedersoo L."/>
            <person name="Vaario L.M."/>
            <person name="Yamada A."/>
            <person name="Yan M."/>
            <person name="Wang P."/>
            <person name="Xu J."/>
            <person name="Bruns T."/>
            <person name="Baldrian P."/>
            <person name="Vilgalys R."/>
            <person name="Dunand C."/>
            <person name="Henrissat B."/>
            <person name="Grigoriev I.V."/>
            <person name="Hibbett D."/>
            <person name="Nagy L.G."/>
            <person name="Martin F.M."/>
        </authorList>
    </citation>
    <scope>NUCLEOTIDE SEQUENCE</scope>
    <source>
        <strain evidence="11">BED1</strain>
    </source>
</reference>
<evidence type="ECO:0000256" key="10">
    <source>
        <dbReference type="SAM" id="MobiDB-lite"/>
    </source>
</evidence>
<dbReference type="PROSITE" id="PS51728">
    <property type="entry name" value="RTT109_HAT"/>
    <property type="match status" value="1"/>
</dbReference>
<evidence type="ECO:0000256" key="2">
    <source>
        <dbReference type="ARBA" id="ARBA00013184"/>
    </source>
</evidence>
<dbReference type="GO" id="GO:0005634">
    <property type="term" value="C:nucleus"/>
    <property type="evidence" value="ECO:0007669"/>
    <property type="project" value="UniProtKB-SubCell"/>
</dbReference>
<evidence type="ECO:0000256" key="9">
    <source>
        <dbReference type="ARBA" id="ARBA00048940"/>
    </source>
</evidence>
<keyword evidence="7" id="KW-0804">Transcription</keyword>
<dbReference type="GO" id="GO:0006974">
    <property type="term" value="P:DNA damage response"/>
    <property type="evidence" value="ECO:0007669"/>
    <property type="project" value="UniProtKB-KW"/>
</dbReference>
<sequence length="523" mass="57419">MLHRKCARICNIVPCGIVIYHTLVSGSLDSHASRSMNLRDALLQGLADLPGTRQFHLHVLVSSPRKHSNLYPFATPRPKTFLQDILVLLSEQPTDSSRVFVSAIEASLYHVPSTSSAVLYISKVDSTGQGKPPSPTPSLVRALVTYYVDPTTRPLPVAHLWVHLFARAQNQYLFPNSSEFPGKRPLTDVALCAWWKRQLSAVANEVVARHEAMRIRLFYVLPGLGELEAAHALDRVSTSASASATRSVPWSYGHPYSQTEVPLPIGRDEHIGDVIPWFDDDPKARFLDEIAYTTDAEGVRSPERKRPRTSRTAQRGDPDAEGSCIPKTEQTSRALGKVSIEEFWERMSFRQECIAGAVTGFFVMVTSCPTPGRPGLYSALAPLPGQVSSQMVKRVLSSLMTGHEFPTAERAVWSTRVLEEAIKGLCDGLKIVQSGGDAQSPVGTPEREEKVALPETPRADKRRQAEDVSPKVEPIARVETYDSYIYGMVSVSNPEEPRKGASGGDGTGAITVLTARRKKRGAC</sequence>
<keyword evidence="8" id="KW-0539">Nucleus</keyword>
<evidence type="ECO:0000256" key="4">
    <source>
        <dbReference type="ARBA" id="ARBA00022763"/>
    </source>
</evidence>
<comment type="subcellular location">
    <subcellularLocation>
        <location evidence="1">Nucleus</location>
    </subcellularLocation>
</comment>
<evidence type="ECO:0000256" key="6">
    <source>
        <dbReference type="ARBA" id="ARBA00023015"/>
    </source>
</evidence>
<dbReference type="GO" id="GO:0006355">
    <property type="term" value="P:regulation of DNA-templated transcription"/>
    <property type="evidence" value="ECO:0007669"/>
    <property type="project" value="InterPro"/>
</dbReference>
<comment type="caution">
    <text evidence="11">The sequence shown here is derived from an EMBL/GenBank/DDBJ whole genome shotgun (WGS) entry which is preliminary data.</text>
</comment>
<proteinExistence type="predicted"/>
<reference evidence="11" key="1">
    <citation type="submission" date="2019-10" db="EMBL/GenBank/DDBJ databases">
        <authorList>
            <consortium name="DOE Joint Genome Institute"/>
            <person name="Kuo A."/>
            <person name="Miyauchi S."/>
            <person name="Kiss E."/>
            <person name="Drula E."/>
            <person name="Kohler A."/>
            <person name="Sanchez-Garcia M."/>
            <person name="Andreopoulos B."/>
            <person name="Barry K.W."/>
            <person name="Bonito G."/>
            <person name="Buee M."/>
            <person name="Carver A."/>
            <person name="Chen C."/>
            <person name="Cichocki N."/>
            <person name="Clum A."/>
            <person name="Culley D."/>
            <person name="Crous P.W."/>
            <person name="Fauchery L."/>
            <person name="Girlanda M."/>
            <person name="Hayes R."/>
            <person name="Keri Z."/>
            <person name="LaButti K."/>
            <person name="Lipzen A."/>
            <person name="Lombard V."/>
            <person name="Magnuson J."/>
            <person name="Maillard F."/>
            <person name="Morin E."/>
            <person name="Murat C."/>
            <person name="Nolan M."/>
            <person name="Ohm R."/>
            <person name="Pangilinan J."/>
            <person name="Pereira M."/>
            <person name="Perotto S."/>
            <person name="Peter M."/>
            <person name="Riley R."/>
            <person name="Sitrit Y."/>
            <person name="Stielow B."/>
            <person name="Szollosi G."/>
            <person name="Zifcakova L."/>
            <person name="Stursova M."/>
            <person name="Spatafora J.W."/>
            <person name="Tedersoo L."/>
            <person name="Vaario L.-M."/>
            <person name="Yamada A."/>
            <person name="Yan M."/>
            <person name="Wang P."/>
            <person name="Xu J."/>
            <person name="Bruns T."/>
            <person name="Baldrian P."/>
            <person name="Vilgalys R."/>
            <person name="Henrissat B."/>
            <person name="Grigoriev I.V."/>
            <person name="Hibbett D."/>
            <person name="Nagy L.G."/>
            <person name="Martin F.M."/>
        </authorList>
    </citation>
    <scope>NUCLEOTIDE SEQUENCE</scope>
    <source>
        <strain evidence="11">BED1</strain>
    </source>
</reference>
<evidence type="ECO:0000256" key="5">
    <source>
        <dbReference type="ARBA" id="ARBA00022990"/>
    </source>
</evidence>
<dbReference type="PANTHER" id="PTHR31571">
    <property type="entry name" value="ALTERED INHERITANCE OF MITOCHONDRIA PROTEIN 6"/>
    <property type="match status" value="1"/>
</dbReference>
<protein>
    <recommendedName>
        <fullName evidence="2">histone acetyltransferase</fullName>
        <ecNumber evidence="2">2.3.1.48</ecNumber>
    </recommendedName>
</protein>
<gene>
    <name evidence="11" type="ORF">L210DRAFT_3534806</name>
</gene>
<evidence type="ECO:0000256" key="7">
    <source>
        <dbReference type="ARBA" id="ARBA00023163"/>
    </source>
</evidence>
<keyword evidence="3" id="KW-0808">Transferase</keyword>
<feature type="region of interest" description="Disordered" evidence="10">
    <location>
        <begin position="297"/>
        <end position="330"/>
    </location>
</feature>
<keyword evidence="5" id="KW-0007">Acetylation</keyword>
<feature type="compositionally biased region" description="Basic and acidic residues" evidence="10">
    <location>
        <begin position="445"/>
        <end position="471"/>
    </location>
</feature>
<evidence type="ECO:0000313" key="11">
    <source>
        <dbReference type="EMBL" id="KAF8443087.1"/>
    </source>
</evidence>
<keyword evidence="6" id="KW-0805">Transcription regulation</keyword>
<dbReference type="EMBL" id="WHUW01000008">
    <property type="protein sequence ID" value="KAF8443087.1"/>
    <property type="molecule type" value="Genomic_DNA"/>
</dbReference>
<evidence type="ECO:0000256" key="3">
    <source>
        <dbReference type="ARBA" id="ARBA00022679"/>
    </source>
</evidence>
<evidence type="ECO:0000313" key="12">
    <source>
        <dbReference type="Proteomes" id="UP001194468"/>
    </source>
</evidence>